<dbReference type="AGR" id="MGI:3584273"/>
<sequence length="47" mass="5411">MHEATAEVHSQGTLFSLKLLAGTHMPWSLFPYPRGKNTVFLFYLEMI</sequence>
<reference evidence="1" key="3">
    <citation type="journal article" date="2000" name="Genome Res.">
        <title>RIKEN integrated sequence analysis (RISA) system--384-format sequencing pipeline with 384 multicapillary sequencer.</title>
        <authorList>
            <person name="Shibata K."/>
            <person name="Itoh M."/>
            <person name="Aizawa K."/>
            <person name="Nagaoka S."/>
            <person name="Sasaki N."/>
            <person name="Carninci P."/>
            <person name="Konno H."/>
            <person name="Akiyama J."/>
            <person name="Nishi K."/>
            <person name="Kitsunai T."/>
            <person name="Tashiro H."/>
            <person name="Itoh M."/>
            <person name="Sumi N."/>
            <person name="Ishii Y."/>
            <person name="Nakamura S."/>
            <person name="Hazama M."/>
            <person name="Nishine T."/>
            <person name="Harada A."/>
            <person name="Yamamoto R."/>
            <person name="Matsumoto H."/>
            <person name="Sakaguchi S."/>
            <person name="Ikegami T."/>
            <person name="Kashiwagi K."/>
            <person name="Fujiwake S."/>
            <person name="Inoue K."/>
            <person name="Togawa Y."/>
            <person name="Izawa M."/>
            <person name="Ohara E."/>
            <person name="Watahiki M."/>
            <person name="Yoneda Y."/>
            <person name="Ishikawa T."/>
            <person name="Ozawa K."/>
            <person name="Tanaka T."/>
            <person name="Matsuura S."/>
            <person name="Kawai J."/>
            <person name="Okazaki Y."/>
            <person name="Muramatsu M."/>
            <person name="Inoue Y."/>
            <person name="Kira A."/>
            <person name="Hayashizaki Y."/>
        </authorList>
    </citation>
    <scope>NUCLEOTIDE SEQUENCE</scope>
    <source>
        <strain evidence="1">C57BL/6J</strain>
    </source>
</reference>
<reference evidence="1" key="1">
    <citation type="journal article" date="1999" name="Methods Enzymol.">
        <title>High-efficiency full-length cDNA cloning.</title>
        <authorList>
            <person name="Carninci P."/>
            <person name="Hayashizaki Y."/>
        </authorList>
    </citation>
    <scope>NUCLEOTIDE SEQUENCE</scope>
    <source>
        <strain evidence="1">C57BL/6J</strain>
    </source>
</reference>
<evidence type="ECO:0000313" key="1">
    <source>
        <dbReference type="EMBL" id="BAE35067.1"/>
    </source>
</evidence>
<proteinExistence type="evidence at transcript level"/>
<dbReference type="EMBL" id="AK159419">
    <property type="protein sequence ID" value="BAE35067.1"/>
    <property type="molecule type" value="mRNA"/>
</dbReference>
<reference evidence="1" key="8">
    <citation type="journal article" date="2005" name="Science">
        <title>Antisense Transcription in the Mammalian Transcriptome.</title>
        <authorList>
            <consortium name="RIKEN Genome Exploration Research Group and Genome Science Group (Genome Network Project Core Group) and the FANTOM Consortium"/>
        </authorList>
    </citation>
    <scope>NUCLEOTIDE SEQUENCE</scope>
    <source>
        <strain evidence="1">C57BL/6J</strain>
    </source>
</reference>
<reference evidence="1" key="4">
    <citation type="journal article" date="2001" name="Nature">
        <title>Functional annotation of a full-length mouse cDNA collection.</title>
        <authorList>
            <consortium name="The RIKEN Genome Exploration Research Group Phase II Team and the FANTOM Consortium"/>
        </authorList>
    </citation>
    <scope>NUCLEOTIDE SEQUENCE</scope>
    <source>
        <strain evidence="1">C57BL/6J</strain>
    </source>
</reference>
<evidence type="ECO:0000313" key="2">
    <source>
        <dbReference type="MGI" id="MGI:3584273"/>
    </source>
</evidence>
<accession>Q3TX49</accession>
<name>Q3TX49_MOUSE</name>
<dbReference type="MGI" id="MGI:3584273">
    <property type="gene designation" value="Mmp24os1"/>
</dbReference>
<organism evidence="1">
    <name type="scientific">Mus musculus</name>
    <name type="common">Mouse</name>
    <dbReference type="NCBI Taxonomy" id="10090"/>
    <lineage>
        <taxon>Eukaryota</taxon>
        <taxon>Metazoa</taxon>
        <taxon>Chordata</taxon>
        <taxon>Craniata</taxon>
        <taxon>Vertebrata</taxon>
        <taxon>Euteleostomi</taxon>
        <taxon>Mammalia</taxon>
        <taxon>Eutheria</taxon>
        <taxon>Euarchontoglires</taxon>
        <taxon>Glires</taxon>
        <taxon>Rodentia</taxon>
        <taxon>Myomorpha</taxon>
        <taxon>Muroidea</taxon>
        <taxon>Muridae</taxon>
        <taxon>Murinae</taxon>
        <taxon>Mus</taxon>
        <taxon>Mus</taxon>
    </lineage>
</organism>
<protein>
    <submittedName>
        <fullName evidence="1">Uncharacterized protein</fullName>
    </submittedName>
</protein>
<reference evidence="1" key="2">
    <citation type="journal article" date="2000" name="Genome Res.">
        <title>Normalization and subtraction of cap-trapper-selected cDNAs to prepare full-length cDNA libraries for rapid discovery of new genes.</title>
        <authorList>
            <person name="Carninci P."/>
            <person name="Shibata Y."/>
            <person name="Hayatsu N."/>
            <person name="Sugahara Y."/>
            <person name="Shibata K."/>
            <person name="Itoh M."/>
            <person name="Konno H."/>
            <person name="Okazaki Y."/>
            <person name="Muramatsu M."/>
            <person name="Hayashizaki Y."/>
        </authorList>
    </citation>
    <scope>NUCLEOTIDE SEQUENCE</scope>
    <source>
        <strain evidence="1">C57BL/6J</strain>
    </source>
</reference>
<dbReference type="AlphaFoldDB" id="Q3TX49"/>
<reference evidence="1" key="7">
    <citation type="journal article" date="2005" name="Science">
        <title>The Transcriptional Landscape of the Mammalian Genome.</title>
        <authorList>
            <consortium name="The FANTOM Consortium"/>
            <consortium name="Riken Genome Exploration Research Group and Genome Science Group (Genome Network Project Core Group)"/>
        </authorList>
    </citation>
    <scope>NUCLEOTIDE SEQUENCE</scope>
    <source>
        <strain evidence="1">C57BL/6J</strain>
    </source>
</reference>
<reference evidence="1" key="5">
    <citation type="journal article" date="2002" name="Nature">
        <title>Analysis of the mouse transcriptome based on functional annotation of 60,770 full-length cDNAs.</title>
        <authorList>
            <consortium name="The FANTOM Consortium and the RIKEN Genome Exploration Research Group Phase I and II Team"/>
        </authorList>
    </citation>
    <scope>NUCLEOTIDE SEQUENCE</scope>
    <source>
        <strain evidence="1">C57BL/6J</strain>
    </source>
</reference>
<reference evidence="1" key="6">
    <citation type="submission" date="2004-03" db="EMBL/GenBank/DDBJ databases">
        <authorList>
            <person name="Arakawa T."/>
            <person name="Carninci P."/>
            <person name="Fukuda S."/>
            <person name="Hashizume W."/>
            <person name="Hayashida K."/>
            <person name="Hori F."/>
            <person name="Iida J."/>
            <person name="Imamura K."/>
            <person name="Imotani K."/>
            <person name="Itoh M."/>
            <person name="Kanagawa S."/>
            <person name="Kawai J."/>
            <person name="Kojima M."/>
            <person name="Konno H."/>
            <person name="Murata M."/>
            <person name="Nakamura M."/>
            <person name="Ninomiya N."/>
            <person name="Nishiyori H."/>
            <person name="Nomura K."/>
            <person name="Ohno M."/>
            <person name="Sakazume N."/>
            <person name="Sano H."/>
            <person name="Sasaki D."/>
            <person name="Shibata K."/>
            <person name="Shiraki T."/>
            <person name="Tagami M."/>
            <person name="Tagami Y."/>
            <person name="Waki K."/>
            <person name="Watahiki A."/>
            <person name="Muramatsu M."/>
            <person name="Hayashizaki Y."/>
        </authorList>
    </citation>
    <scope>NUCLEOTIDE SEQUENCE</scope>
    <source>
        <strain evidence="1">C57BL/6J</strain>
    </source>
</reference>
<gene>
    <name evidence="2" type="primary">Mmp24os1</name>
    <name evidence="2" type="synonym">BC029722</name>
</gene>